<evidence type="ECO:0000256" key="1">
    <source>
        <dbReference type="SAM" id="Coils"/>
    </source>
</evidence>
<dbReference type="AlphaFoldDB" id="A0A8C2NV48"/>
<sequence length="216" mass="25235">MQTAEIEDEVEAERVLFSYGYGANVPTTAKRRLKQSVHLARRVLQLEKQNSLVLKDLDHQKNQVTQLSQELDRANSLLNQTQQPYRYLIESVRQRDSKIDSLKKCITELEKDVSNLNKEKSALQQMKDQMALDLEQLLNHREELAAMKQIITHMRSKRSEDNLLFTKMESKNVTENQKSKILNVPKEPEDNVFIPKPTLFTKKEAPEWSKIQKMKT</sequence>
<dbReference type="Gene3D" id="1.20.5.170">
    <property type="match status" value="1"/>
</dbReference>
<keyword evidence="1" id="KW-0175">Coiled coil</keyword>
<dbReference type="PANTHER" id="PTHR18950">
    <property type="entry name" value="PROGESTERONE-INDUCED BLOCKING FACTOR 1"/>
    <property type="match status" value="1"/>
</dbReference>
<reference evidence="2" key="1">
    <citation type="submission" date="2019-03" db="EMBL/GenBank/DDBJ databases">
        <title>Genome sequencing and reference-guided assembly of Black Bengal Goat (Capra hircus).</title>
        <authorList>
            <person name="Siddiki A.Z."/>
            <person name="Baten A."/>
            <person name="Billah M."/>
            <person name="Alam M.A.U."/>
            <person name="Shawrob K.S.M."/>
            <person name="Saha S."/>
            <person name="Chowdhury M."/>
            <person name="Rahman A.H."/>
            <person name="Stear M."/>
            <person name="Miah G."/>
            <person name="Das G.B."/>
            <person name="Hossain M.M."/>
            <person name="Kumkum M."/>
            <person name="Islam M.S."/>
            <person name="Mollah A.M."/>
            <person name="Ahsan A."/>
            <person name="Tusar F."/>
            <person name="Khan M.K.I."/>
        </authorList>
    </citation>
    <scope>NUCLEOTIDE SEQUENCE [LARGE SCALE GENOMIC DNA]</scope>
</reference>
<name>A0A8C2NV48_CAPHI</name>
<organism evidence="2">
    <name type="scientific">Capra hircus</name>
    <name type="common">Goat</name>
    <dbReference type="NCBI Taxonomy" id="9925"/>
    <lineage>
        <taxon>Eukaryota</taxon>
        <taxon>Metazoa</taxon>
        <taxon>Chordata</taxon>
        <taxon>Craniata</taxon>
        <taxon>Vertebrata</taxon>
        <taxon>Euteleostomi</taxon>
        <taxon>Mammalia</taxon>
        <taxon>Eutheria</taxon>
        <taxon>Laurasiatheria</taxon>
        <taxon>Artiodactyla</taxon>
        <taxon>Ruminantia</taxon>
        <taxon>Pecora</taxon>
        <taxon>Bovidae</taxon>
        <taxon>Caprinae</taxon>
        <taxon>Capra</taxon>
    </lineage>
</organism>
<dbReference type="GO" id="GO:0005815">
    <property type="term" value="C:microtubule organizing center"/>
    <property type="evidence" value="ECO:0007669"/>
    <property type="project" value="TreeGrafter"/>
</dbReference>
<dbReference type="PANTHER" id="PTHR18950:SF1">
    <property type="entry name" value="PROGESTERONE-INDUCED-BLOCKING FACTOR 1"/>
    <property type="match status" value="1"/>
</dbReference>
<dbReference type="InterPro" id="IPR026205">
    <property type="entry name" value="PIBF1"/>
</dbReference>
<dbReference type="GO" id="GO:0060271">
    <property type="term" value="P:cilium assembly"/>
    <property type="evidence" value="ECO:0007669"/>
    <property type="project" value="TreeGrafter"/>
</dbReference>
<dbReference type="Ensembl" id="ENSCHIT00010015020.1">
    <property type="protein sequence ID" value="ENSCHIP00010010586.1"/>
    <property type="gene ID" value="ENSCHIG00010007930.1"/>
</dbReference>
<proteinExistence type="predicted"/>
<feature type="coiled-coil region" evidence="1">
    <location>
        <begin position="57"/>
        <end position="143"/>
    </location>
</feature>
<reference evidence="2" key="2">
    <citation type="submission" date="2025-08" db="UniProtKB">
        <authorList>
            <consortium name="Ensembl"/>
        </authorList>
    </citation>
    <scope>IDENTIFICATION</scope>
</reference>
<evidence type="ECO:0000313" key="2">
    <source>
        <dbReference type="Ensembl" id="ENSCHIP00010010586.1"/>
    </source>
</evidence>
<accession>A0A8C2NV48</accession>
<protein>
    <submittedName>
        <fullName evidence="2">Uncharacterized protein</fullName>
    </submittedName>
</protein>